<dbReference type="Gene3D" id="3.90.550.10">
    <property type="entry name" value="Spore Coat Polysaccharide Biosynthesis Protein SpsA, Chain A"/>
    <property type="match status" value="1"/>
</dbReference>
<organism evidence="4 5">
    <name type="scientific">Halomonas elongata</name>
    <dbReference type="NCBI Taxonomy" id="2746"/>
    <lineage>
        <taxon>Bacteria</taxon>
        <taxon>Pseudomonadati</taxon>
        <taxon>Pseudomonadota</taxon>
        <taxon>Gammaproteobacteria</taxon>
        <taxon>Oceanospirillales</taxon>
        <taxon>Halomonadaceae</taxon>
        <taxon>Halomonas</taxon>
    </lineage>
</organism>
<reference evidence="4 5" key="1">
    <citation type="submission" date="2016-06" db="EMBL/GenBank/DDBJ databases">
        <title>Genome sequence of halotolerant plant growth promoting strain of Halomonas elongata HEK1 isolated from salterns of Rann of Kutch, Gujarat, India.</title>
        <authorList>
            <person name="Gaba S."/>
            <person name="Singh R.N."/>
            <person name="Abrol S."/>
            <person name="Kaushik R."/>
            <person name="Saxena A.K."/>
        </authorList>
    </citation>
    <scope>NUCLEOTIDE SEQUENCE [LARGE SCALE GENOMIC DNA]</scope>
    <source>
        <strain evidence="4 5">HEK1</strain>
    </source>
</reference>
<dbReference type="GO" id="GO:0016779">
    <property type="term" value="F:nucleotidyltransferase activity"/>
    <property type="evidence" value="ECO:0007669"/>
    <property type="project" value="UniProtKB-ARBA"/>
</dbReference>
<evidence type="ECO:0000256" key="2">
    <source>
        <dbReference type="SAM" id="MobiDB-lite"/>
    </source>
</evidence>
<dbReference type="PANTHER" id="PTHR43777">
    <property type="entry name" value="MOLYBDENUM COFACTOR CYTIDYLYLTRANSFERASE"/>
    <property type="match status" value="1"/>
</dbReference>
<evidence type="ECO:0000313" key="5">
    <source>
        <dbReference type="Proteomes" id="UP000092504"/>
    </source>
</evidence>
<dbReference type="Proteomes" id="UP000092504">
    <property type="component" value="Unassembled WGS sequence"/>
</dbReference>
<keyword evidence="1" id="KW-0460">Magnesium</keyword>
<feature type="domain" description="MobA-like NTP transferase" evidence="3">
    <location>
        <begin position="8"/>
        <end position="170"/>
    </location>
</feature>
<dbReference type="Pfam" id="PF12804">
    <property type="entry name" value="NTP_transf_3"/>
    <property type="match status" value="1"/>
</dbReference>
<dbReference type="SUPFAM" id="SSF53448">
    <property type="entry name" value="Nucleotide-diphospho-sugar transferases"/>
    <property type="match status" value="1"/>
</dbReference>
<dbReference type="CDD" id="cd04182">
    <property type="entry name" value="GT_2_like_f"/>
    <property type="match status" value="1"/>
</dbReference>
<dbReference type="AlphaFoldDB" id="A0A1B8P7J5"/>
<dbReference type="InterPro" id="IPR025877">
    <property type="entry name" value="MobA-like_NTP_Trfase"/>
</dbReference>
<dbReference type="EMBL" id="MAJD01000001">
    <property type="protein sequence ID" value="OBX38182.1"/>
    <property type="molecule type" value="Genomic_DNA"/>
</dbReference>
<evidence type="ECO:0000256" key="1">
    <source>
        <dbReference type="ARBA" id="ARBA00022842"/>
    </source>
</evidence>
<gene>
    <name evidence="4" type="ORF">A8U91_02568</name>
</gene>
<sequence>MTADDVVVLVMAAGRSRRFGRDKRTARLADGRPLLAATRESVSRTYPLQRLILREGEAPASLGLSPSVPYWRVPSSIREGLGTSLGHAVRTACLDPELAHCRALAIWLGDMPWIAPATSEALLAQARDDTILRPTHDGQPGHPVLFGRTFWPELSTLTGDQGAHELLVRHRERCHHLPVDDPGVLRDVDRPQDLDRSSLRP</sequence>
<name>A0A1B8P7J5_HALEL</name>
<feature type="region of interest" description="Disordered" evidence="2">
    <location>
        <begin position="180"/>
        <end position="201"/>
    </location>
</feature>
<dbReference type="PATRIC" id="fig|2746.7.peg.2640"/>
<evidence type="ECO:0000259" key="3">
    <source>
        <dbReference type="Pfam" id="PF12804"/>
    </source>
</evidence>
<protein>
    <submittedName>
        <fullName evidence="4">MobA-like NTP transferase domain protein</fullName>
    </submittedName>
</protein>
<dbReference type="InterPro" id="IPR029044">
    <property type="entry name" value="Nucleotide-diphossugar_trans"/>
</dbReference>
<evidence type="ECO:0000313" key="4">
    <source>
        <dbReference type="EMBL" id="OBX38182.1"/>
    </source>
</evidence>
<dbReference type="PANTHER" id="PTHR43777:SF1">
    <property type="entry name" value="MOLYBDENUM COFACTOR CYTIDYLYLTRANSFERASE"/>
    <property type="match status" value="1"/>
</dbReference>
<proteinExistence type="predicted"/>
<accession>A0A1B8P7J5</accession>
<comment type="caution">
    <text evidence="4">The sequence shown here is derived from an EMBL/GenBank/DDBJ whole genome shotgun (WGS) entry which is preliminary data.</text>
</comment>
<keyword evidence="4" id="KW-0808">Transferase</keyword>